<gene>
    <name evidence="3" type="ordered locus">Os05g0570700</name>
    <name evidence="3" type="ORF">OSNPB_050570700</name>
</gene>
<reference evidence="3 4" key="2">
    <citation type="journal article" date="2013" name="Plant Cell Physiol.">
        <title>Rice Annotation Project Database (RAP-DB): an integrative and interactive database for rice genomics.</title>
        <authorList>
            <person name="Sakai H."/>
            <person name="Lee S.S."/>
            <person name="Tanaka T."/>
            <person name="Numa H."/>
            <person name="Kim J."/>
            <person name="Kawahara Y."/>
            <person name="Wakimoto H."/>
            <person name="Yang C.C."/>
            <person name="Iwamoto M."/>
            <person name="Abe T."/>
            <person name="Yamada Y."/>
            <person name="Muto A."/>
            <person name="Inokuchi H."/>
            <person name="Ikemura T."/>
            <person name="Matsumoto T."/>
            <person name="Sasaki T."/>
            <person name="Itoh T."/>
        </authorList>
    </citation>
    <scope>NUCLEOTIDE SEQUENCE [LARGE SCALE GENOMIC DNA]</scope>
    <source>
        <strain evidence="4">cv. Nipponbare</strain>
    </source>
</reference>
<feature type="domain" description="F-box" evidence="2">
    <location>
        <begin position="11"/>
        <end position="36"/>
    </location>
</feature>
<dbReference type="InterPro" id="IPR001810">
    <property type="entry name" value="F-box_dom"/>
</dbReference>
<proteinExistence type="predicted"/>
<sequence>MVPVESGGRAPTKDVARSSCVSKQWRDIVTNPSFRKLHHDRHAAPPKGDVPYALLVSTDSVDGESVSTVFPAALVSPAVMTGGFHAPIYRVSNAYGYHLANVCNGFLCFASWSGARSSCATLSRVRSWRCPGLLPSSPISSSRRRSRSPWGSARPPVCTSCSASPTTASTRTRLPPVMEPAAGGANTRFRTRALWQKIHQPLL</sequence>
<evidence type="ECO:0000313" key="4">
    <source>
        <dbReference type="Proteomes" id="UP000059680"/>
    </source>
</evidence>
<dbReference type="AlphaFoldDB" id="A0A0P0WR27"/>
<reference evidence="3 4" key="3">
    <citation type="journal article" date="2013" name="Rice">
        <title>Improvement of the Oryza sativa Nipponbare reference genome using next generation sequence and optical map data.</title>
        <authorList>
            <person name="Kawahara Y."/>
            <person name="de la Bastide M."/>
            <person name="Hamilton J.P."/>
            <person name="Kanamori H."/>
            <person name="McCombie W.R."/>
            <person name="Ouyang S."/>
            <person name="Schwartz D.C."/>
            <person name="Tanaka T."/>
            <person name="Wu J."/>
            <person name="Zhou S."/>
            <person name="Childs K.L."/>
            <person name="Davidson R.M."/>
            <person name="Lin H."/>
            <person name="Quesada-Ocampo L."/>
            <person name="Vaillancourt B."/>
            <person name="Sakai H."/>
            <person name="Lee S.S."/>
            <person name="Kim J."/>
            <person name="Numa H."/>
            <person name="Itoh T."/>
            <person name="Buell C.R."/>
            <person name="Matsumoto T."/>
        </authorList>
    </citation>
    <scope>NUCLEOTIDE SEQUENCE [LARGE SCALE GENOMIC DNA]</scope>
    <source>
        <strain evidence="4">cv. Nipponbare</strain>
    </source>
</reference>
<reference evidence="4" key="1">
    <citation type="journal article" date="2005" name="Nature">
        <title>The map-based sequence of the rice genome.</title>
        <authorList>
            <consortium name="International rice genome sequencing project (IRGSP)"/>
            <person name="Matsumoto T."/>
            <person name="Wu J."/>
            <person name="Kanamori H."/>
            <person name="Katayose Y."/>
            <person name="Fujisawa M."/>
            <person name="Namiki N."/>
            <person name="Mizuno H."/>
            <person name="Yamamoto K."/>
            <person name="Antonio B.A."/>
            <person name="Baba T."/>
            <person name="Sakata K."/>
            <person name="Nagamura Y."/>
            <person name="Aoki H."/>
            <person name="Arikawa K."/>
            <person name="Arita K."/>
            <person name="Bito T."/>
            <person name="Chiden Y."/>
            <person name="Fujitsuka N."/>
            <person name="Fukunaka R."/>
            <person name="Hamada M."/>
            <person name="Harada C."/>
            <person name="Hayashi A."/>
            <person name="Hijishita S."/>
            <person name="Honda M."/>
            <person name="Hosokawa S."/>
            <person name="Ichikawa Y."/>
            <person name="Idonuma A."/>
            <person name="Iijima M."/>
            <person name="Ikeda M."/>
            <person name="Ikeno M."/>
            <person name="Ito K."/>
            <person name="Ito S."/>
            <person name="Ito T."/>
            <person name="Ito Y."/>
            <person name="Ito Y."/>
            <person name="Iwabuchi A."/>
            <person name="Kamiya K."/>
            <person name="Karasawa W."/>
            <person name="Kurita K."/>
            <person name="Katagiri S."/>
            <person name="Kikuta A."/>
            <person name="Kobayashi H."/>
            <person name="Kobayashi N."/>
            <person name="Machita K."/>
            <person name="Maehara T."/>
            <person name="Masukawa M."/>
            <person name="Mizubayashi T."/>
            <person name="Mukai Y."/>
            <person name="Nagasaki H."/>
            <person name="Nagata Y."/>
            <person name="Naito S."/>
            <person name="Nakashima M."/>
            <person name="Nakama Y."/>
            <person name="Nakamichi Y."/>
            <person name="Nakamura M."/>
            <person name="Meguro A."/>
            <person name="Negishi M."/>
            <person name="Ohta I."/>
            <person name="Ohta T."/>
            <person name="Okamoto M."/>
            <person name="Ono N."/>
            <person name="Saji S."/>
            <person name="Sakaguchi M."/>
            <person name="Sakai K."/>
            <person name="Shibata M."/>
            <person name="Shimokawa T."/>
            <person name="Song J."/>
            <person name="Takazaki Y."/>
            <person name="Terasawa K."/>
            <person name="Tsugane M."/>
            <person name="Tsuji K."/>
            <person name="Ueda S."/>
            <person name="Waki K."/>
            <person name="Yamagata H."/>
            <person name="Yamamoto M."/>
            <person name="Yamamoto S."/>
            <person name="Yamane H."/>
            <person name="Yoshiki S."/>
            <person name="Yoshihara R."/>
            <person name="Yukawa K."/>
            <person name="Zhong H."/>
            <person name="Yano M."/>
            <person name="Yuan Q."/>
            <person name="Ouyang S."/>
            <person name="Liu J."/>
            <person name="Jones K.M."/>
            <person name="Gansberger K."/>
            <person name="Moffat K."/>
            <person name="Hill J."/>
            <person name="Bera J."/>
            <person name="Fadrosh D."/>
            <person name="Jin S."/>
            <person name="Johri S."/>
            <person name="Kim M."/>
            <person name="Overton L."/>
            <person name="Reardon M."/>
            <person name="Tsitrin T."/>
            <person name="Vuong H."/>
            <person name="Weaver B."/>
            <person name="Ciecko A."/>
            <person name="Tallon L."/>
            <person name="Jackson J."/>
            <person name="Pai G."/>
            <person name="Aken S.V."/>
            <person name="Utterback T."/>
            <person name="Reidmuller S."/>
            <person name="Feldblyum T."/>
            <person name="Hsiao J."/>
            <person name="Zismann V."/>
            <person name="Iobst S."/>
            <person name="de Vazeille A.R."/>
            <person name="Buell C.R."/>
            <person name="Ying K."/>
            <person name="Li Y."/>
            <person name="Lu T."/>
            <person name="Huang Y."/>
            <person name="Zhao Q."/>
            <person name="Feng Q."/>
            <person name="Zhang L."/>
            <person name="Zhu J."/>
            <person name="Weng Q."/>
            <person name="Mu J."/>
            <person name="Lu Y."/>
            <person name="Fan D."/>
            <person name="Liu Y."/>
            <person name="Guan J."/>
            <person name="Zhang Y."/>
            <person name="Yu S."/>
            <person name="Liu X."/>
            <person name="Zhang Y."/>
            <person name="Hong G."/>
            <person name="Han B."/>
            <person name="Choisne N."/>
            <person name="Demange N."/>
            <person name="Orjeda G."/>
            <person name="Samain S."/>
            <person name="Cattolico L."/>
            <person name="Pelletier E."/>
            <person name="Couloux A."/>
            <person name="Segurens B."/>
            <person name="Wincker P."/>
            <person name="D'Hont A."/>
            <person name="Scarpelli C."/>
            <person name="Weissenbach J."/>
            <person name="Salanoubat M."/>
            <person name="Quetier F."/>
            <person name="Yu Y."/>
            <person name="Kim H.R."/>
            <person name="Rambo T."/>
            <person name="Currie J."/>
            <person name="Collura K."/>
            <person name="Luo M."/>
            <person name="Yang T."/>
            <person name="Ammiraju J.S.S."/>
            <person name="Engler F."/>
            <person name="Soderlund C."/>
            <person name="Wing R.A."/>
            <person name="Palmer L.E."/>
            <person name="de la Bastide M."/>
            <person name="Spiegel L."/>
            <person name="Nascimento L."/>
            <person name="Zutavern T."/>
            <person name="O'Shaughnessy A."/>
            <person name="Dike S."/>
            <person name="Dedhia N."/>
            <person name="Preston R."/>
            <person name="Balija V."/>
            <person name="McCombie W.R."/>
            <person name="Chow T."/>
            <person name="Chen H."/>
            <person name="Chung M."/>
            <person name="Chen C."/>
            <person name="Shaw J."/>
            <person name="Wu H."/>
            <person name="Hsiao K."/>
            <person name="Chao Y."/>
            <person name="Chu M."/>
            <person name="Cheng C."/>
            <person name="Hour A."/>
            <person name="Lee P."/>
            <person name="Lin S."/>
            <person name="Lin Y."/>
            <person name="Liou J."/>
            <person name="Liu S."/>
            <person name="Hsing Y."/>
            <person name="Raghuvanshi S."/>
            <person name="Mohanty A."/>
            <person name="Bharti A.K."/>
            <person name="Gaur A."/>
            <person name="Gupta V."/>
            <person name="Kumar D."/>
            <person name="Ravi V."/>
            <person name="Vij S."/>
            <person name="Kapur A."/>
            <person name="Khurana P."/>
            <person name="Khurana P."/>
            <person name="Khurana J.P."/>
            <person name="Tyagi A.K."/>
            <person name="Gaikwad K."/>
            <person name="Singh A."/>
            <person name="Dalal V."/>
            <person name="Srivastava S."/>
            <person name="Dixit A."/>
            <person name="Pal A.K."/>
            <person name="Ghazi I.A."/>
            <person name="Yadav M."/>
            <person name="Pandit A."/>
            <person name="Bhargava A."/>
            <person name="Sureshbabu K."/>
            <person name="Batra K."/>
            <person name="Sharma T.R."/>
            <person name="Mohapatra T."/>
            <person name="Singh N.K."/>
            <person name="Messing J."/>
            <person name="Nelson A.B."/>
            <person name="Fuks G."/>
            <person name="Kavchok S."/>
            <person name="Keizer G."/>
            <person name="Linton E."/>
            <person name="Llaca V."/>
            <person name="Song R."/>
            <person name="Tanyolac B."/>
            <person name="Young S."/>
            <person name="Ho-Il K."/>
            <person name="Hahn J.H."/>
            <person name="Sangsakoo G."/>
            <person name="Vanavichit A."/>
            <person name="de Mattos Luiz.A.T."/>
            <person name="Zimmer P.D."/>
            <person name="Malone G."/>
            <person name="Dellagostin O."/>
            <person name="de Oliveira A.C."/>
            <person name="Bevan M."/>
            <person name="Bancroft I."/>
            <person name="Minx P."/>
            <person name="Cordum H."/>
            <person name="Wilson R."/>
            <person name="Cheng Z."/>
            <person name="Jin W."/>
            <person name="Jiang J."/>
            <person name="Leong S.A."/>
            <person name="Iwama H."/>
            <person name="Gojobori T."/>
            <person name="Itoh T."/>
            <person name="Niimura Y."/>
            <person name="Fujii Y."/>
            <person name="Habara T."/>
            <person name="Sakai H."/>
            <person name="Sato Y."/>
            <person name="Wilson G."/>
            <person name="Kumar K."/>
            <person name="McCouch S."/>
            <person name="Juretic N."/>
            <person name="Hoen D."/>
            <person name="Wright S."/>
            <person name="Bruskiewich R."/>
            <person name="Bureau T."/>
            <person name="Miyao A."/>
            <person name="Hirochika H."/>
            <person name="Nishikawa T."/>
            <person name="Kadowaki K."/>
            <person name="Sugiura M."/>
            <person name="Burr B."/>
            <person name="Sasaki T."/>
        </authorList>
    </citation>
    <scope>NUCLEOTIDE SEQUENCE [LARGE SCALE GENOMIC DNA]</scope>
    <source>
        <strain evidence="4">cv. Nipponbare</strain>
    </source>
</reference>
<feature type="region of interest" description="Disordered" evidence="1">
    <location>
        <begin position="138"/>
        <end position="183"/>
    </location>
</feature>
<dbReference type="SUPFAM" id="SSF81383">
    <property type="entry name" value="F-box domain"/>
    <property type="match status" value="1"/>
</dbReference>
<dbReference type="InParanoid" id="A0A0P0WR27"/>
<dbReference type="Proteomes" id="UP000059680">
    <property type="component" value="Chromosome 5"/>
</dbReference>
<organism evidence="3 4">
    <name type="scientific">Oryza sativa subsp. japonica</name>
    <name type="common">Rice</name>
    <dbReference type="NCBI Taxonomy" id="39947"/>
    <lineage>
        <taxon>Eukaryota</taxon>
        <taxon>Viridiplantae</taxon>
        <taxon>Streptophyta</taxon>
        <taxon>Embryophyta</taxon>
        <taxon>Tracheophyta</taxon>
        <taxon>Spermatophyta</taxon>
        <taxon>Magnoliopsida</taxon>
        <taxon>Liliopsida</taxon>
        <taxon>Poales</taxon>
        <taxon>Poaceae</taxon>
        <taxon>BOP clade</taxon>
        <taxon>Oryzoideae</taxon>
        <taxon>Oryzeae</taxon>
        <taxon>Oryzinae</taxon>
        <taxon>Oryza</taxon>
        <taxon>Oryza sativa</taxon>
    </lineage>
</organism>
<dbReference type="STRING" id="39947.A0A0P0WR27"/>
<dbReference type="PaxDb" id="39947-A0A0P0WR27"/>
<dbReference type="EMBL" id="AP014961">
    <property type="protein sequence ID" value="BAS95421.1"/>
    <property type="molecule type" value="Genomic_DNA"/>
</dbReference>
<name>A0A0P0WR27_ORYSJ</name>
<dbReference type="InterPro" id="IPR036047">
    <property type="entry name" value="F-box-like_dom_sf"/>
</dbReference>
<evidence type="ECO:0000256" key="1">
    <source>
        <dbReference type="SAM" id="MobiDB-lite"/>
    </source>
</evidence>
<evidence type="ECO:0000313" key="3">
    <source>
        <dbReference type="EMBL" id="BAS95421.1"/>
    </source>
</evidence>
<dbReference type="Pfam" id="PF00646">
    <property type="entry name" value="F-box"/>
    <property type="match status" value="1"/>
</dbReference>
<accession>A0A0P0WR27</accession>
<feature type="compositionally biased region" description="Low complexity" evidence="1">
    <location>
        <begin position="148"/>
        <end position="176"/>
    </location>
</feature>
<protein>
    <submittedName>
        <fullName evidence="3">Os05g0570700 protein</fullName>
    </submittedName>
</protein>
<evidence type="ECO:0000259" key="2">
    <source>
        <dbReference type="Pfam" id="PF00646"/>
    </source>
</evidence>
<keyword evidence="4" id="KW-1185">Reference proteome</keyword>